<keyword evidence="3" id="KW-0378">Hydrolase</keyword>
<sequence length="286" mass="32480">MRIIDAHLHFCRDAYFDTIARAAQHENSAEHLSEQYQFRGIAHGIVMGNLPLEQLCPSYPSFLSYCVGLDGHSGFDRDAVRIQADLVEKHFQNPQCVGLKLYPGYHSFYIYDDFLQPFYELAERYGKPVAVHTGLTASDDAHLKYSHPLVMDEAAVKFRGVQFVLCHFGEPWFADAAAVLEKNANVAADLSGILEGKLPDFQAFLAKKRYYIERLKGWLEYLDCYDRFLFGTDWPLANLGDYIAFTKEIIPREHWAEVFYGNAVRIYHLALDEANTAAAPAAGIRV</sequence>
<gene>
    <name evidence="3" type="ORF">FYJ78_08365</name>
</gene>
<dbReference type="PANTHER" id="PTHR21240:SF19">
    <property type="entry name" value="CATALYTIC_ HYDROLASE"/>
    <property type="match status" value="1"/>
</dbReference>
<evidence type="ECO:0000313" key="4">
    <source>
        <dbReference type="Proteomes" id="UP000430222"/>
    </source>
</evidence>
<proteinExistence type="predicted"/>
<evidence type="ECO:0000259" key="2">
    <source>
        <dbReference type="Pfam" id="PF04909"/>
    </source>
</evidence>
<dbReference type="Proteomes" id="UP000430222">
    <property type="component" value="Unassembled WGS sequence"/>
</dbReference>
<dbReference type="GO" id="GO:0016831">
    <property type="term" value="F:carboxy-lyase activity"/>
    <property type="evidence" value="ECO:0007669"/>
    <property type="project" value="InterPro"/>
</dbReference>
<keyword evidence="1" id="KW-0456">Lyase</keyword>
<feature type="domain" description="Amidohydrolase-related" evidence="2">
    <location>
        <begin position="84"/>
        <end position="269"/>
    </location>
</feature>
<keyword evidence="4" id="KW-1185">Reference proteome</keyword>
<dbReference type="InterPro" id="IPR032465">
    <property type="entry name" value="ACMSD"/>
</dbReference>
<name>A0A6I2USL1_9FIRM</name>
<protein>
    <submittedName>
        <fullName evidence="3">Amidohydrolase family protein</fullName>
    </submittedName>
</protein>
<dbReference type="GO" id="GO:0016787">
    <property type="term" value="F:hydrolase activity"/>
    <property type="evidence" value="ECO:0007669"/>
    <property type="project" value="UniProtKB-KW"/>
</dbReference>
<evidence type="ECO:0000313" key="3">
    <source>
        <dbReference type="EMBL" id="MSV25193.1"/>
    </source>
</evidence>
<dbReference type="Gene3D" id="3.20.20.140">
    <property type="entry name" value="Metal-dependent hydrolases"/>
    <property type="match status" value="1"/>
</dbReference>
<reference evidence="3 4" key="1">
    <citation type="submission" date="2019-08" db="EMBL/GenBank/DDBJ databases">
        <title>In-depth cultivation of the pig gut microbiome towards novel bacterial diversity and tailored functional studies.</title>
        <authorList>
            <person name="Wylensek D."/>
            <person name="Hitch T.C.A."/>
            <person name="Clavel T."/>
        </authorList>
    </citation>
    <scope>NUCLEOTIDE SEQUENCE [LARGE SCALE GENOMIC DNA]</scope>
    <source>
        <strain evidence="4">WCA-380-WT-3B3</strain>
    </source>
</reference>
<organism evidence="3 4">
    <name type="scientific">Selenomonas montiformis</name>
    <dbReference type="NCBI Taxonomy" id="2652285"/>
    <lineage>
        <taxon>Bacteria</taxon>
        <taxon>Bacillati</taxon>
        <taxon>Bacillota</taxon>
        <taxon>Negativicutes</taxon>
        <taxon>Selenomonadales</taxon>
        <taxon>Selenomonadaceae</taxon>
        <taxon>Selenomonas</taxon>
    </lineage>
</organism>
<dbReference type="RefSeq" id="WP_154620970.1">
    <property type="nucleotide sequence ID" value="NZ_VUNL01000008.1"/>
</dbReference>
<evidence type="ECO:0000256" key="1">
    <source>
        <dbReference type="ARBA" id="ARBA00023239"/>
    </source>
</evidence>
<dbReference type="Pfam" id="PF04909">
    <property type="entry name" value="Amidohydro_2"/>
    <property type="match status" value="1"/>
</dbReference>
<dbReference type="AlphaFoldDB" id="A0A6I2USL1"/>
<dbReference type="InterPro" id="IPR032466">
    <property type="entry name" value="Metal_Hydrolase"/>
</dbReference>
<comment type="caution">
    <text evidence="3">The sequence shown here is derived from an EMBL/GenBank/DDBJ whole genome shotgun (WGS) entry which is preliminary data.</text>
</comment>
<accession>A0A6I2USL1</accession>
<dbReference type="CDD" id="cd01292">
    <property type="entry name" value="metallo-dependent_hydrolases"/>
    <property type="match status" value="1"/>
</dbReference>
<dbReference type="EMBL" id="VUNL01000008">
    <property type="protein sequence ID" value="MSV25193.1"/>
    <property type="molecule type" value="Genomic_DNA"/>
</dbReference>
<dbReference type="SUPFAM" id="SSF51556">
    <property type="entry name" value="Metallo-dependent hydrolases"/>
    <property type="match status" value="1"/>
</dbReference>
<dbReference type="PANTHER" id="PTHR21240">
    <property type="entry name" value="2-AMINO-3-CARBOXYLMUCONATE-6-SEMIALDEHYDE DECARBOXYLASE"/>
    <property type="match status" value="1"/>
</dbReference>
<dbReference type="InterPro" id="IPR006680">
    <property type="entry name" value="Amidohydro-rel"/>
</dbReference>